<protein>
    <submittedName>
        <fullName evidence="1">Uncharacterized protein</fullName>
    </submittedName>
</protein>
<organism evidence="1 2">
    <name type="scientific">Lepraria finkii</name>
    <dbReference type="NCBI Taxonomy" id="1340010"/>
    <lineage>
        <taxon>Eukaryota</taxon>
        <taxon>Fungi</taxon>
        <taxon>Dikarya</taxon>
        <taxon>Ascomycota</taxon>
        <taxon>Pezizomycotina</taxon>
        <taxon>Lecanoromycetes</taxon>
        <taxon>OSLEUM clade</taxon>
        <taxon>Lecanoromycetidae</taxon>
        <taxon>Lecanorales</taxon>
        <taxon>Lecanorineae</taxon>
        <taxon>Stereocaulaceae</taxon>
        <taxon>Lepraria</taxon>
    </lineage>
</organism>
<sequence length="106" mass="12014">MVYAIADRYELPDLKRLAKNKFLETTNHISSNNEFAEMTRAVFSTMPDHDMGLREGTIDLYTNNIQVLMAQSEIAAAVMDNNKISSMLMTNMVQSATRMSIAYNEL</sequence>
<accession>A0ABR4B2E9</accession>
<comment type="caution">
    <text evidence="1">The sequence shown here is derived from an EMBL/GenBank/DDBJ whole genome shotgun (WGS) entry which is preliminary data.</text>
</comment>
<reference evidence="1 2" key="1">
    <citation type="submission" date="2024-09" db="EMBL/GenBank/DDBJ databases">
        <title>Rethinking Asexuality: The Enigmatic Case of Functional Sexual Genes in Lepraria (Stereocaulaceae).</title>
        <authorList>
            <person name="Doellman M."/>
            <person name="Sun Y."/>
            <person name="Barcenas-Pena A."/>
            <person name="Lumbsch H.T."/>
            <person name="Grewe F."/>
        </authorList>
    </citation>
    <scope>NUCLEOTIDE SEQUENCE [LARGE SCALE GENOMIC DNA]</scope>
    <source>
        <strain evidence="1 2">Grewe 0041</strain>
    </source>
</reference>
<evidence type="ECO:0000313" key="2">
    <source>
        <dbReference type="Proteomes" id="UP001590951"/>
    </source>
</evidence>
<dbReference type="Proteomes" id="UP001590951">
    <property type="component" value="Unassembled WGS sequence"/>
</dbReference>
<dbReference type="PANTHER" id="PTHR47843">
    <property type="entry name" value="BTB DOMAIN-CONTAINING PROTEIN-RELATED"/>
    <property type="match status" value="1"/>
</dbReference>
<dbReference type="PANTHER" id="PTHR47843:SF5">
    <property type="entry name" value="BTB_POZ DOMAIN PROTEIN"/>
    <property type="match status" value="1"/>
</dbReference>
<gene>
    <name evidence="1" type="ORF">ABVK25_007519</name>
</gene>
<name>A0ABR4B2E9_9LECA</name>
<dbReference type="EMBL" id="JBHFEH010000029">
    <property type="protein sequence ID" value="KAL2052077.1"/>
    <property type="molecule type" value="Genomic_DNA"/>
</dbReference>
<proteinExistence type="predicted"/>
<keyword evidence="2" id="KW-1185">Reference proteome</keyword>
<evidence type="ECO:0000313" key="1">
    <source>
        <dbReference type="EMBL" id="KAL2052077.1"/>
    </source>
</evidence>
<dbReference type="CDD" id="cd14733">
    <property type="entry name" value="BACK"/>
    <property type="match status" value="1"/>
</dbReference>